<dbReference type="EMBL" id="JANPWB010000012">
    <property type="protein sequence ID" value="KAJ1119274.1"/>
    <property type="molecule type" value="Genomic_DNA"/>
</dbReference>
<accession>A0AAV7NWA7</accession>
<name>A0AAV7NWA7_PLEWA</name>
<gene>
    <name evidence="1" type="ORF">NDU88_007460</name>
</gene>
<evidence type="ECO:0000313" key="2">
    <source>
        <dbReference type="Proteomes" id="UP001066276"/>
    </source>
</evidence>
<evidence type="ECO:0000313" key="1">
    <source>
        <dbReference type="EMBL" id="KAJ1119274.1"/>
    </source>
</evidence>
<dbReference type="Proteomes" id="UP001066276">
    <property type="component" value="Chromosome 8"/>
</dbReference>
<comment type="caution">
    <text evidence="1">The sequence shown here is derived from an EMBL/GenBank/DDBJ whole genome shotgun (WGS) entry which is preliminary data.</text>
</comment>
<reference evidence="1" key="1">
    <citation type="journal article" date="2022" name="bioRxiv">
        <title>Sequencing and chromosome-scale assembly of the giantPleurodeles waltlgenome.</title>
        <authorList>
            <person name="Brown T."/>
            <person name="Elewa A."/>
            <person name="Iarovenko S."/>
            <person name="Subramanian E."/>
            <person name="Araus A.J."/>
            <person name="Petzold A."/>
            <person name="Susuki M."/>
            <person name="Suzuki K.-i.T."/>
            <person name="Hayashi T."/>
            <person name="Toyoda A."/>
            <person name="Oliveira C."/>
            <person name="Osipova E."/>
            <person name="Leigh N.D."/>
            <person name="Simon A."/>
            <person name="Yun M.H."/>
        </authorList>
    </citation>
    <scope>NUCLEOTIDE SEQUENCE</scope>
    <source>
        <strain evidence="1">20211129_DDA</strain>
        <tissue evidence="1">Liver</tissue>
    </source>
</reference>
<proteinExistence type="predicted"/>
<organism evidence="1 2">
    <name type="scientific">Pleurodeles waltl</name>
    <name type="common">Iberian ribbed newt</name>
    <dbReference type="NCBI Taxonomy" id="8319"/>
    <lineage>
        <taxon>Eukaryota</taxon>
        <taxon>Metazoa</taxon>
        <taxon>Chordata</taxon>
        <taxon>Craniata</taxon>
        <taxon>Vertebrata</taxon>
        <taxon>Euteleostomi</taxon>
        <taxon>Amphibia</taxon>
        <taxon>Batrachia</taxon>
        <taxon>Caudata</taxon>
        <taxon>Salamandroidea</taxon>
        <taxon>Salamandridae</taxon>
        <taxon>Pleurodelinae</taxon>
        <taxon>Pleurodeles</taxon>
    </lineage>
</organism>
<dbReference type="AlphaFoldDB" id="A0AAV7NWA7"/>
<sequence>MLKPTEPAKNQECRDHCMEGNAWRDPLLDLLQERICGVELETIAGTVAWRQAARPWRWVARLPPIATTDPELKR</sequence>
<keyword evidence="2" id="KW-1185">Reference proteome</keyword>
<protein>
    <submittedName>
        <fullName evidence="1">Uncharacterized protein</fullName>
    </submittedName>
</protein>